<comment type="caution">
    <text evidence="4">The sequence shown here is derived from an EMBL/GenBank/DDBJ whole genome shotgun (WGS) entry which is preliminary data.</text>
</comment>
<keyword evidence="2 4" id="KW-0012">Acyltransferase</keyword>
<dbReference type="GO" id="GO:0035447">
    <property type="term" value="F:mycothiol synthase activity"/>
    <property type="evidence" value="ECO:0007669"/>
    <property type="project" value="UniProtKB-EC"/>
</dbReference>
<evidence type="ECO:0000256" key="1">
    <source>
        <dbReference type="ARBA" id="ARBA00022679"/>
    </source>
</evidence>
<dbReference type="PANTHER" id="PTHR43877">
    <property type="entry name" value="AMINOALKYLPHOSPHONATE N-ACETYLTRANSFERASE-RELATED-RELATED"/>
    <property type="match status" value="1"/>
</dbReference>
<evidence type="ECO:0000313" key="5">
    <source>
        <dbReference type="Proteomes" id="UP000067448"/>
    </source>
</evidence>
<dbReference type="PROSITE" id="PS51186">
    <property type="entry name" value="GNAT"/>
    <property type="match status" value="1"/>
</dbReference>
<reference evidence="5" key="1">
    <citation type="submission" date="2015-11" db="EMBL/GenBank/DDBJ databases">
        <authorList>
            <consortium name="Cross-ministerial Strategic Innovation Promotion Program (SIP) consortium"/>
            <person name="Tomihama T."/>
            <person name="Ikenaga M."/>
            <person name="Sakai M."/>
            <person name="Okubo T."/>
            <person name="Ikeda S."/>
        </authorList>
    </citation>
    <scope>NUCLEOTIDE SEQUENCE [LARGE SCALE GENOMIC DNA]</scope>
    <source>
        <strain evidence="5">S58</strain>
    </source>
</reference>
<name>A0A100JSE5_STRSC</name>
<evidence type="ECO:0000259" key="3">
    <source>
        <dbReference type="PROSITE" id="PS51186"/>
    </source>
</evidence>
<accession>A0A100JSE5</accession>
<protein>
    <submittedName>
        <fullName evidence="4">Mycothiol acetyltransferase</fullName>
        <ecNumber evidence="4">2.3.1.189</ecNumber>
    </submittedName>
</protein>
<dbReference type="CDD" id="cd04301">
    <property type="entry name" value="NAT_SF"/>
    <property type="match status" value="1"/>
</dbReference>
<feature type="domain" description="N-acetyltransferase" evidence="3">
    <location>
        <begin position="11"/>
        <end position="177"/>
    </location>
</feature>
<evidence type="ECO:0000256" key="2">
    <source>
        <dbReference type="ARBA" id="ARBA00023315"/>
    </source>
</evidence>
<dbReference type="InterPro" id="IPR050832">
    <property type="entry name" value="Bact_Acetyltransf"/>
</dbReference>
<dbReference type="Proteomes" id="UP000067448">
    <property type="component" value="Unassembled WGS sequence"/>
</dbReference>
<reference evidence="4 5" key="2">
    <citation type="journal article" date="2016" name="Genome Announc.">
        <title>Draft Genome Sequences of Streptomyces scabiei S58, Streptomyces turgidiscabies T45, and Streptomyces acidiscabies a10, the Pathogens of Potato Common Scab, Isolated in Japan.</title>
        <authorList>
            <person name="Tomihama T."/>
            <person name="Nishi Y."/>
            <person name="Sakai M."/>
            <person name="Ikenaga M."/>
            <person name="Okubo T."/>
            <person name="Ikeda S."/>
        </authorList>
    </citation>
    <scope>NUCLEOTIDE SEQUENCE [LARGE SCALE GENOMIC DNA]</scope>
    <source>
        <strain evidence="4 5">S58</strain>
    </source>
</reference>
<evidence type="ECO:0000313" key="4">
    <source>
        <dbReference type="EMBL" id="GAQ64832.1"/>
    </source>
</evidence>
<reference evidence="5" key="3">
    <citation type="submission" date="2016-02" db="EMBL/GenBank/DDBJ databases">
        <title>Draft genome of pathogenic Streptomyces sp. in Japan.</title>
        <authorList>
            <person name="Tomihama T."/>
            <person name="Ikenaga M."/>
            <person name="Sakai M."/>
            <person name="Okubo T."/>
            <person name="Ikeda S."/>
        </authorList>
    </citation>
    <scope>NUCLEOTIDE SEQUENCE [LARGE SCALE GENOMIC DNA]</scope>
    <source>
        <strain evidence="5">S58</strain>
    </source>
</reference>
<keyword evidence="1 4" id="KW-0808">Transferase</keyword>
<gene>
    <name evidence="4" type="primary">mshD_5</name>
    <name evidence="4" type="ORF">SsS58_05237</name>
</gene>
<organism evidence="4 5">
    <name type="scientific">Streptomyces scabiei</name>
    <dbReference type="NCBI Taxonomy" id="1930"/>
    <lineage>
        <taxon>Bacteria</taxon>
        <taxon>Bacillati</taxon>
        <taxon>Actinomycetota</taxon>
        <taxon>Actinomycetes</taxon>
        <taxon>Kitasatosporales</taxon>
        <taxon>Streptomycetaceae</taxon>
        <taxon>Streptomyces</taxon>
    </lineage>
</organism>
<dbReference type="SUPFAM" id="SSF55729">
    <property type="entry name" value="Acyl-CoA N-acyltransferases (Nat)"/>
    <property type="match status" value="1"/>
</dbReference>
<dbReference type="AlphaFoldDB" id="A0A100JSE5"/>
<sequence length="184" mass="20053">MNGTPTGLPAPRVREMTPSDCRPVAEIRVGGWRSAYAGLVPRSYLDAMDVEEDAERRRRMLAKAGNPVVNLVAERAGEIVGWAAYGPYRDGEVRTGDAELYALYTRPGHLGTGVGTALLRESTGRCAAAGHRSLFLWVLKDNARARRFYARHGFTADGAEEPFEADGSEVPEVRYVRELGTAGT</sequence>
<dbReference type="RefSeq" id="WP_059082284.1">
    <property type="nucleotide sequence ID" value="NZ_BCMM01000025.1"/>
</dbReference>
<dbReference type="Pfam" id="PF00583">
    <property type="entry name" value="Acetyltransf_1"/>
    <property type="match status" value="1"/>
</dbReference>
<dbReference type="InterPro" id="IPR000182">
    <property type="entry name" value="GNAT_dom"/>
</dbReference>
<dbReference type="OrthoDB" id="5243635at2"/>
<dbReference type="EC" id="2.3.1.189" evidence="4"/>
<dbReference type="PANTHER" id="PTHR43877:SF1">
    <property type="entry name" value="ACETYLTRANSFERASE"/>
    <property type="match status" value="1"/>
</dbReference>
<dbReference type="Gene3D" id="3.40.630.30">
    <property type="match status" value="1"/>
</dbReference>
<proteinExistence type="predicted"/>
<dbReference type="InterPro" id="IPR016181">
    <property type="entry name" value="Acyl_CoA_acyltransferase"/>
</dbReference>
<dbReference type="EMBL" id="BCMM01000025">
    <property type="protein sequence ID" value="GAQ64832.1"/>
    <property type="molecule type" value="Genomic_DNA"/>
</dbReference>